<evidence type="ECO:0000259" key="9">
    <source>
        <dbReference type="Pfam" id="PF25198"/>
    </source>
</evidence>
<evidence type="ECO:0000256" key="1">
    <source>
        <dbReference type="ARBA" id="ARBA00004635"/>
    </source>
</evidence>
<dbReference type="AlphaFoldDB" id="A0A514LKY0"/>
<dbReference type="PANTHER" id="PTHR35789">
    <property type="entry name" value="SPORE GERMINATION PROTEIN B3"/>
    <property type="match status" value="1"/>
</dbReference>
<evidence type="ECO:0000256" key="7">
    <source>
        <dbReference type="ARBA" id="ARBA00023288"/>
    </source>
</evidence>
<evidence type="ECO:0000256" key="4">
    <source>
        <dbReference type="ARBA" id="ARBA00022729"/>
    </source>
</evidence>
<dbReference type="EMBL" id="CP035485">
    <property type="protein sequence ID" value="QDI92502.1"/>
    <property type="molecule type" value="Genomic_DNA"/>
</dbReference>
<organism evidence="10 11">
    <name type="scientific">Salicibibacter halophilus</name>
    <dbReference type="NCBI Taxonomy" id="2502791"/>
    <lineage>
        <taxon>Bacteria</taxon>
        <taxon>Bacillati</taxon>
        <taxon>Bacillota</taxon>
        <taxon>Bacilli</taxon>
        <taxon>Bacillales</taxon>
        <taxon>Bacillaceae</taxon>
        <taxon>Salicibibacter</taxon>
    </lineage>
</organism>
<keyword evidence="5" id="KW-0472">Membrane</keyword>
<dbReference type="GO" id="GO:0016020">
    <property type="term" value="C:membrane"/>
    <property type="evidence" value="ECO:0007669"/>
    <property type="project" value="UniProtKB-SubCell"/>
</dbReference>
<dbReference type="Proteomes" id="UP000319756">
    <property type="component" value="Chromosome"/>
</dbReference>
<dbReference type="RefSeq" id="WP_142091006.1">
    <property type="nucleotide sequence ID" value="NZ_CP035485.1"/>
</dbReference>
<dbReference type="InterPro" id="IPR057336">
    <property type="entry name" value="GerAC_N"/>
</dbReference>
<feature type="domain" description="Spore germination GerAC-like C-terminal" evidence="8">
    <location>
        <begin position="212"/>
        <end position="372"/>
    </location>
</feature>
<comment type="subcellular location">
    <subcellularLocation>
        <location evidence="1">Membrane</location>
        <topology evidence="1">Lipid-anchor</topology>
    </subcellularLocation>
</comment>
<dbReference type="OrthoDB" id="2592518at2"/>
<keyword evidence="3" id="KW-0309">Germination</keyword>
<evidence type="ECO:0000259" key="8">
    <source>
        <dbReference type="Pfam" id="PF05504"/>
    </source>
</evidence>
<dbReference type="InterPro" id="IPR038501">
    <property type="entry name" value="Spore_GerAC_C_sf"/>
</dbReference>
<keyword evidence="7" id="KW-0449">Lipoprotein</keyword>
<evidence type="ECO:0000313" key="11">
    <source>
        <dbReference type="Proteomes" id="UP000319756"/>
    </source>
</evidence>
<dbReference type="PANTHER" id="PTHR35789:SF1">
    <property type="entry name" value="SPORE GERMINATION PROTEIN B3"/>
    <property type="match status" value="1"/>
</dbReference>
<evidence type="ECO:0000256" key="6">
    <source>
        <dbReference type="ARBA" id="ARBA00023139"/>
    </source>
</evidence>
<evidence type="ECO:0000256" key="2">
    <source>
        <dbReference type="ARBA" id="ARBA00007886"/>
    </source>
</evidence>
<dbReference type="KEGG" id="sale:EPH95_15980"/>
<proteinExistence type="inferred from homology"/>
<dbReference type="Gene3D" id="3.30.300.210">
    <property type="entry name" value="Nutrient germinant receptor protein C, domain 3"/>
    <property type="match status" value="1"/>
</dbReference>
<keyword evidence="11" id="KW-1185">Reference proteome</keyword>
<comment type="similarity">
    <text evidence="2">Belongs to the GerABKC lipoprotein family.</text>
</comment>
<name>A0A514LKY0_9BACI</name>
<dbReference type="InterPro" id="IPR008844">
    <property type="entry name" value="Spore_GerAC-like"/>
</dbReference>
<sequence>MFKRFKKEKINHHKVIKQLYILSFMAMFLVGGCSPTSHHVEEILYIQAMGHDMENGEYRITGLSTIFTSAEDMLPENKPINVSGESLETVYDSLQAESPRYIDTGRARVHLFHEDFASQEGVFQALDTVQRNPMINQDMEVAITREPARDMLEGDYDFPEPIFRYLHDVIEQNQEEQMPQTSLHDFMYNYYAEGADPYLPLLEQKEGHVGVTGLALFQDDMLVDEINTDNAQMFRALIESTEEGTVHMKLNDDKGVTFHRLSSSSTWTINQESDGTHVQVDVEIEGPIRQSYGIDGYGQVNIKQLEQVATEEFERRMSELIQYFQDRNIDPIGIGERVGQNVRGLDIQQWEEEVYPDVDVNVNVDFTIDDTGAVE</sequence>
<dbReference type="PROSITE" id="PS51257">
    <property type="entry name" value="PROKAR_LIPOPROTEIN"/>
    <property type="match status" value="1"/>
</dbReference>
<protein>
    <submittedName>
        <fullName evidence="10">Ger(X)C family spore germination protein</fullName>
    </submittedName>
</protein>
<keyword evidence="6" id="KW-0564">Palmitate</keyword>
<dbReference type="GO" id="GO:0009847">
    <property type="term" value="P:spore germination"/>
    <property type="evidence" value="ECO:0007669"/>
    <property type="project" value="InterPro"/>
</dbReference>
<dbReference type="NCBIfam" id="TIGR02887">
    <property type="entry name" value="spore_ger_x_C"/>
    <property type="match status" value="1"/>
</dbReference>
<dbReference type="Pfam" id="PF25198">
    <property type="entry name" value="Spore_GerAC_N"/>
    <property type="match status" value="1"/>
</dbReference>
<dbReference type="InterPro" id="IPR046953">
    <property type="entry name" value="Spore_GerAC-like_C"/>
</dbReference>
<dbReference type="Pfam" id="PF05504">
    <property type="entry name" value="Spore_GerAC"/>
    <property type="match status" value="1"/>
</dbReference>
<gene>
    <name evidence="10" type="ORF">EPH95_15980</name>
</gene>
<evidence type="ECO:0000256" key="5">
    <source>
        <dbReference type="ARBA" id="ARBA00023136"/>
    </source>
</evidence>
<feature type="domain" description="Spore germination protein N-terminal" evidence="9">
    <location>
        <begin position="38"/>
        <end position="203"/>
    </location>
</feature>
<evidence type="ECO:0000313" key="10">
    <source>
        <dbReference type="EMBL" id="QDI92502.1"/>
    </source>
</evidence>
<evidence type="ECO:0000256" key="3">
    <source>
        <dbReference type="ARBA" id="ARBA00022544"/>
    </source>
</evidence>
<accession>A0A514LKY0</accession>
<keyword evidence="4" id="KW-0732">Signal</keyword>
<reference evidence="11" key="1">
    <citation type="submission" date="2019-01" db="EMBL/GenBank/DDBJ databases">
        <title>Genomic analysis of Salicibibacter sp. NKC3-5.</title>
        <authorList>
            <person name="Oh Y.J."/>
        </authorList>
    </citation>
    <scope>NUCLEOTIDE SEQUENCE [LARGE SCALE GENOMIC DNA]</scope>
    <source>
        <strain evidence="11">NKC3-5</strain>
    </source>
</reference>